<dbReference type="PATRIC" id="fig|267850.7.peg.1915"/>
<dbReference type="EMBL" id="JMSZ01000030">
    <property type="protein sequence ID" value="KDE39492.1"/>
    <property type="molecule type" value="Genomic_DNA"/>
</dbReference>
<dbReference type="CDD" id="cd02440">
    <property type="entry name" value="AdoMet_MTases"/>
    <property type="match status" value="1"/>
</dbReference>
<evidence type="ECO:0000313" key="11">
    <source>
        <dbReference type="Proteomes" id="UP000027318"/>
    </source>
</evidence>
<evidence type="ECO:0000256" key="7">
    <source>
        <dbReference type="ARBA" id="ARBA00022756"/>
    </source>
</evidence>
<comment type="pathway">
    <text evidence="2 8">Cofactor biosynthesis; biotin biosynthesis.</text>
</comment>
<dbReference type="OrthoDB" id="9760689at2"/>
<sequence>MNSMTLAEYQLKQQVAASFSRAAPDYDRVAELQRQVADTLLRHLPAHDYTRVLDLGTGTGYGLTALRQAYPRADLIALDIAEGMLRHTALCQAHLSVHPLCADAESLPLADQSLDLICSSLAVQWCQDYPALFSECARVLRPGGELHLATLGPESLWQLRQAWRAVDAERHVNEFVADAVLLQASQSLRLLQQQTQCYTLEYDNLMAVLQALKTLGASVVIGREATGLGGRRRLQALAQAYATLQSAAGRLPLSYQVYYFRWRKE</sequence>
<dbReference type="GO" id="GO:0009102">
    <property type="term" value="P:biotin biosynthetic process"/>
    <property type="evidence" value="ECO:0007669"/>
    <property type="project" value="UniProtKB-UniRule"/>
</dbReference>
<dbReference type="InterPro" id="IPR011814">
    <property type="entry name" value="BioC"/>
</dbReference>
<dbReference type="STRING" id="267850.ADINL_1946"/>
<evidence type="ECO:0000256" key="1">
    <source>
        <dbReference type="ARBA" id="ARBA00000852"/>
    </source>
</evidence>
<evidence type="ECO:0000313" key="10">
    <source>
        <dbReference type="EMBL" id="KDE39492.1"/>
    </source>
</evidence>
<dbReference type="Gene3D" id="3.40.50.150">
    <property type="entry name" value="Vaccinia Virus protein VP39"/>
    <property type="match status" value="1"/>
</dbReference>
<dbReference type="InterPro" id="IPR013216">
    <property type="entry name" value="Methyltransf_11"/>
</dbReference>
<name>A0A063Y4S3_9GAMM</name>
<comment type="caution">
    <text evidence="10">The sequence shown here is derived from an EMBL/GenBank/DDBJ whole genome shotgun (WGS) entry which is preliminary data.</text>
</comment>
<evidence type="ECO:0000256" key="6">
    <source>
        <dbReference type="ARBA" id="ARBA00022691"/>
    </source>
</evidence>
<dbReference type="HAMAP" id="MF_00835">
    <property type="entry name" value="BioC"/>
    <property type="match status" value="1"/>
</dbReference>
<proteinExistence type="inferred from homology"/>
<evidence type="ECO:0000256" key="4">
    <source>
        <dbReference type="ARBA" id="ARBA00022603"/>
    </source>
</evidence>
<keyword evidence="4 8" id="KW-0489">Methyltransferase</keyword>
<reference evidence="10 11" key="1">
    <citation type="journal article" date="2005" name="Int. J. Syst. Evol. Microbiol.">
        <title>Nitrincola lacisaponensis gen. nov., sp. nov., a novel alkaliphilic bacterium isolated from an alkaline, saline lake.</title>
        <authorList>
            <person name="Dimitriu P.A."/>
            <person name="Shukla S.K."/>
            <person name="Conradt J."/>
            <person name="Marquez M.C."/>
            <person name="Ventosa A."/>
            <person name="Maglia A."/>
            <person name="Peyton B.M."/>
            <person name="Pinkart H.C."/>
            <person name="Mormile M.R."/>
        </authorList>
    </citation>
    <scope>NUCLEOTIDE SEQUENCE [LARGE SCALE GENOMIC DNA]</scope>
    <source>
        <strain evidence="10 11">4CA</strain>
    </source>
</reference>
<dbReference type="PANTHER" id="PTHR13090">
    <property type="entry name" value="ARGININE-HYDROXYLASE NDUFAF5, MITOCHONDRIAL"/>
    <property type="match status" value="1"/>
</dbReference>
<dbReference type="GO" id="GO:0010340">
    <property type="term" value="F:carboxyl-O-methyltransferase activity"/>
    <property type="evidence" value="ECO:0007669"/>
    <property type="project" value="UniProtKB-UniRule"/>
</dbReference>
<evidence type="ECO:0000256" key="2">
    <source>
        <dbReference type="ARBA" id="ARBA00004746"/>
    </source>
</evidence>
<evidence type="ECO:0000256" key="5">
    <source>
        <dbReference type="ARBA" id="ARBA00022679"/>
    </source>
</evidence>
<keyword evidence="7 8" id="KW-0093">Biotin biosynthesis</keyword>
<dbReference type="Proteomes" id="UP000027318">
    <property type="component" value="Unassembled WGS sequence"/>
</dbReference>
<keyword evidence="6 8" id="KW-0949">S-adenosyl-L-methionine</keyword>
<dbReference type="NCBIfam" id="TIGR02072">
    <property type="entry name" value="BioC"/>
    <property type="match status" value="1"/>
</dbReference>
<dbReference type="AlphaFoldDB" id="A0A063Y4S3"/>
<dbReference type="EC" id="2.1.1.197" evidence="3 8"/>
<evidence type="ECO:0000256" key="3">
    <source>
        <dbReference type="ARBA" id="ARBA00012327"/>
    </source>
</evidence>
<dbReference type="UniPathway" id="UPA00078"/>
<keyword evidence="11" id="KW-1185">Reference proteome</keyword>
<dbReference type="GO" id="GO:0102130">
    <property type="term" value="F:malonyl-CoA methyltransferase activity"/>
    <property type="evidence" value="ECO:0007669"/>
    <property type="project" value="UniProtKB-EC"/>
</dbReference>
<comment type="function">
    <text evidence="8">Converts the free carboxyl group of a malonyl-thioester to its methyl ester by transfer of a methyl group from S-adenosyl-L-methionine (SAM). It allows to synthesize pimeloyl-ACP via the fatty acid synthetic pathway.</text>
</comment>
<dbReference type="PANTHER" id="PTHR13090:SF1">
    <property type="entry name" value="ARGININE-HYDROXYLASE NDUFAF5, MITOCHONDRIAL"/>
    <property type="match status" value="1"/>
</dbReference>
<accession>A0A063Y4S3</accession>
<dbReference type="RefSeq" id="WP_036547124.1">
    <property type="nucleotide sequence ID" value="NZ_JMSZ01000030.1"/>
</dbReference>
<dbReference type="GO" id="GO:0032259">
    <property type="term" value="P:methylation"/>
    <property type="evidence" value="ECO:0007669"/>
    <property type="project" value="UniProtKB-KW"/>
</dbReference>
<comment type="catalytic activity">
    <reaction evidence="1 8">
        <text>malonyl-[ACP] + S-adenosyl-L-methionine = malonyl-[ACP] methyl ester + S-adenosyl-L-homocysteine</text>
        <dbReference type="Rhea" id="RHEA:17105"/>
        <dbReference type="Rhea" id="RHEA-COMP:9623"/>
        <dbReference type="Rhea" id="RHEA-COMP:9954"/>
        <dbReference type="ChEBI" id="CHEBI:57856"/>
        <dbReference type="ChEBI" id="CHEBI:59789"/>
        <dbReference type="ChEBI" id="CHEBI:78449"/>
        <dbReference type="ChEBI" id="CHEBI:78845"/>
        <dbReference type="EC" id="2.1.1.197"/>
    </reaction>
</comment>
<gene>
    <name evidence="8" type="primary">bioC</name>
    <name evidence="10" type="ORF">ADINL_1946</name>
</gene>
<dbReference type="Pfam" id="PF08241">
    <property type="entry name" value="Methyltransf_11"/>
    <property type="match status" value="1"/>
</dbReference>
<feature type="domain" description="Methyltransferase type 11" evidence="9">
    <location>
        <begin position="53"/>
        <end position="146"/>
    </location>
</feature>
<dbReference type="GO" id="GO:0008757">
    <property type="term" value="F:S-adenosylmethionine-dependent methyltransferase activity"/>
    <property type="evidence" value="ECO:0007669"/>
    <property type="project" value="InterPro"/>
</dbReference>
<dbReference type="InterPro" id="IPR050602">
    <property type="entry name" value="Malonyl-ACP_OMT"/>
</dbReference>
<evidence type="ECO:0000259" key="9">
    <source>
        <dbReference type="Pfam" id="PF08241"/>
    </source>
</evidence>
<protein>
    <recommendedName>
        <fullName evidence="3 8">Malonyl-[acyl-carrier protein] O-methyltransferase</fullName>
        <shortName evidence="8">Malonyl-ACP O-methyltransferase</shortName>
        <ecNumber evidence="3 8">2.1.1.197</ecNumber>
    </recommendedName>
    <alternativeName>
        <fullName evidence="8">Biotin synthesis protein BioC</fullName>
    </alternativeName>
</protein>
<dbReference type="InterPro" id="IPR029063">
    <property type="entry name" value="SAM-dependent_MTases_sf"/>
</dbReference>
<dbReference type="SUPFAM" id="SSF53335">
    <property type="entry name" value="S-adenosyl-L-methionine-dependent methyltransferases"/>
    <property type="match status" value="1"/>
</dbReference>
<comment type="similarity">
    <text evidence="8">Belongs to the methyltransferase superfamily.</text>
</comment>
<evidence type="ECO:0000256" key="8">
    <source>
        <dbReference type="HAMAP-Rule" id="MF_00835"/>
    </source>
</evidence>
<keyword evidence="5 8" id="KW-0808">Transferase</keyword>
<organism evidence="10 11">
    <name type="scientific">Nitrincola lacisaponensis</name>
    <dbReference type="NCBI Taxonomy" id="267850"/>
    <lineage>
        <taxon>Bacteria</taxon>
        <taxon>Pseudomonadati</taxon>
        <taxon>Pseudomonadota</taxon>
        <taxon>Gammaproteobacteria</taxon>
        <taxon>Oceanospirillales</taxon>
        <taxon>Oceanospirillaceae</taxon>
        <taxon>Nitrincola</taxon>
    </lineage>
</organism>